<reference evidence="2 3" key="1">
    <citation type="submission" date="2022-06" db="EMBL/GenBank/DDBJ databases">
        <title>Genomic Encyclopedia of Archaeal and Bacterial Type Strains, Phase II (KMG-II): from individual species to whole genera.</title>
        <authorList>
            <person name="Goeker M."/>
        </authorList>
    </citation>
    <scope>NUCLEOTIDE SEQUENCE [LARGE SCALE GENOMIC DNA]</scope>
    <source>
        <strain evidence="2 3">DSM 40477</strain>
    </source>
</reference>
<dbReference type="EMBL" id="JAMTCP010000071">
    <property type="protein sequence ID" value="MCP2262461.1"/>
    <property type="molecule type" value="Genomic_DNA"/>
</dbReference>
<evidence type="ECO:0000313" key="2">
    <source>
        <dbReference type="EMBL" id="MCP2262461.1"/>
    </source>
</evidence>
<evidence type="ECO:0008006" key="4">
    <source>
        <dbReference type="Google" id="ProtNLM"/>
    </source>
</evidence>
<comment type="caution">
    <text evidence="2">The sequence shown here is derived from an EMBL/GenBank/DDBJ whole genome shotgun (WGS) entry which is preliminary data.</text>
</comment>
<evidence type="ECO:0000256" key="1">
    <source>
        <dbReference type="SAM" id="MobiDB-lite"/>
    </source>
</evidence>
<name>A0ABT1I3U4_STRSD</name>
<sequence>MTVVSYGDVRRWRDGPLDETEQLFRKRSDTLVGLADELHDMAGLGDWRGEAADAARARCGRLVDEMEHLVAGVNAARTGVMAAADGVTGLGHLVAEAESLARAHGFTIDDAGVVTDAADLATNAEVPADQAEEIGRERERIRAELRDRVQRIVARATEVDHDLTDVFAKVRDGRITDGGATTLLAAADAGALQGVAKPGIPGPPPRPQVDRGAGAHGSTPENWFGERIKKELAAKAAVFADSVGWTHAAKHLWHFLDNSGTPMSVSPDEIIGDVPEFRTEVDKAMAAQMRRLAEEAEANGTYGKPVAFNSGWRDFYIGPELNKDWYYALGGVEYAVTGVATVHPPDRPGGEPRVEMDYQVHVFDRYNWDGSKSTSIGPIVITDQTMAEMHRAGVAQEYDVSGSSETRHYTGPVPPVGGKPDLPQPPPDRDDRTDPQRK</sequence>
<evidence type="ECO:0000313" key="3">
    <source>
        <dbReference type="Proteomes" id="UP001205311"/>
    </source>
</evidence>
<feature type="compositionally biased region" description="Basic and acidic residues" evidence="1">
    <location>
        <begin position="427"/>
        <end position="438"/>
    </location>
</feature>
<dbReference type="Proteomes" id="UP001205311">
    <property type="component" value="Unassembled WGS sequence"/>
</dbReference>
<gene>
    <name evidence="2" type="ORF">LX15_006200</name>
</gene>
<keyword evidence="3" id="KW-1185">Reference proteome</keyword>
<organism evidence="2 3">
    <name type="scientific">Streptoalloteichus tenebrarius (strain ATCC 17920 / DSM 40477 / JCM 4838 / CBS 697.72 / NBRC 16177 / NCIMB 11028 / NRRL B-12390 / A12253. 1 / ISP 5477)</name>
    <name type="common">Streptomyces tenebrarius</name>
    <dbReference type="NCBI Taxonomy" id="1933"/>
    <lineage>
        <taxon>Bacteria</taxon>
        <taxon>Bacillati</taxon>
        <taxon>Actinomycetota</taxon>
        <taxon>Actinomycetes</taxon>
        <taxon>Pseudonocardiales</taxon>
        <taxon>Pseudonocardiaceae</taxon>
        <taxon>Streptoalloteichus</taxon>
    </lineage>
</organism>
<feature type="region of interest" description="Disordered" evidence="1">
    <location>
        <begin position="397"/>
        <end position="438"/>
    </location>
</feature>
<protein>
    <recommendedName>
        <fullName evidence="4">WXG100 family type VII secretion target</fullName>
    </recommendedName>
</protein>
<proteinExistence type="predicted"/>
<feature type="region of interest" description="Disordered" evidence="1">
    <location>
        <begin position="199"/>
        <end position="222"/>
    </location>
</feature>
<accession>A0ABT1I3U4</accession>
<feature type="compositionally biased region" description="Pro residues" evidence="1">
    <location>
        <begin position="412"/>
        <end position="426"/>
    </location>
</feature>